<sequence length="110" mass="11730">MIDYVIKSCETDLETYCSQVTPGQGRLMYCVAAHEDKISGQCGYALYQAATLLEQLSMAITYLAESCGSEIETLCGDVALGEGRVLTCLDTNQAELGETCSAALTNTVAQ</sequence>
<dbReference type="EMBL" id="DS999411">
    <property type="protein sequence ID" value="EED35614.1"/>
    <property type="molecule type" value="Genomic_DNA"/>
</dbReference>
<organism evidence="1 2">
    <name type="scientific">Luminiphilus syltensis NOR5-1B</name>
    <dbReference type="NCBI Taxonomy" id="565045"/>
    <lineage>
        <taxon>Bacteria</taxon>
        <taxon>Pseudomonadati</taxon>
        <taxon>Pseudomonadota</taxon>
        <taxon>Gammaproteobacteria</taxon>
        <taxon>Cellvibrionales</taxon>
        <taxon>Halieaceae</taxon>
        <taxon>Luminiphilus</taxon>
    </lineage>
</organism>
<dbReference type="Pfam" id="PF00839">
    <property type="entry name" value="Cys_rich_FGFR"/>
    <property type="match status" value="1"/>
</dbReference>
<name>B8KTI2_9GAMM</name>
<dbReference type="HOGENOM" id="CLU_119064_2_0_6"/>
<dbReference type="InterPro" id="IPR039728">
    <property type="entry name" value="GLG1"/>
</dbReference>
<gene>
    <name evidence="1" type="ORF">NOR51B_1560</name>
</gene>
<dbReference type="Proteomes" id="UP000004699">
    <property type="component" value="Unassembled WGS sequence"/>
</dbReference>
<keyword evidence="2" id="KW-1185">Reference proteome</keyword>
<reference evidence="2" key="1">
    <citation type="journal article" date="2013" name="BMC Microbiol.">
        <title>Taxonomy and evolution of bacteriochlorophyll a-containing members of the OM60/NOR5 clade of marine gammaproteobacteria: description of Luminiphilus syltensis gen. nov., sp. nov., reclassification of Haliea rubra as Pseudohaliea rubra gen. nov., comb. nov., and emendation of Chromatocurvus halotolerans.</title>
        <authorList>
            <person name="Spring S."/>
            <person name="Riedel T."/>
            <person name="Sproer C."/>
            <person name="Yan S."/>
            <person name="Harder J."/>
            <person name="Fuchs B.M."/>
        </authorList>
    </citation>
    <scope>NUCLEOTIDE SEQUENCE [LARGE SCALE GENOMIC DNA]</scope>
    <source>
        <strain evidence="2">NOR51-B</strain>
    </source>
</reference>
<accession>B8KTI2</accession>
<dbReference type="eggNOG" id="ENOG5032VVA">
    <property type="taxonomic scope" value="Bacteria"/>
</dbReference>
<dbReference type="AlphaFoldDB" id="B8KTI2"/>
<evidence type="ECO:0000313" key="2">
    <source>
        <dbReference type="Proteomes" id="UP000004699"/>
    </source>
</evidence>
<dbReference type="PANTHER" id="PTHR11884">
    <property type="entry name" value="SELECTIN LIGAND RELATED"/>
    <property type="match status" value="1"/>
</dbReference>
<dbReference type="PANTHER" id="PTHR11884:SF1">
    <property type="entry name" value="GOLGI APPARATUS PROTEIN 1"/>
    <property type="match status" value="1"/>
</dbReference>
<protein>
    <submittedName>
        <fullName evidence="1">Cysteine rich repeat domain protein, putative</fullName>
    </submittedName>
</protein>
<dbReference type="InterPro" id="IPR001893">
    <property type="entry name" value="Cys-rich_GLG1_repeat"/>
</dbReference>
<evidence type="ECO:0000313" key="1">
    <source>
        <dbReference type="EMBL" id="EED35614.1"/>
    </source>
</evidence>
<dbReference type="GO" id="GO:0016020">
    <property type="term" value="C:membrane"/>
    <property type="evidence" value="ECO:0007669"/>
    <property type="project" value="InterPro"/>
</dbReference>
<proteinExistence type="predicted"/>